<feature type="signal peptide" evidence="1">
    <location>
        <begin position="1"/>
        <end position="21"/>
    </location>
</feature>
<keyword evidence="4" id="KW-1185">Reference proteome</keyword>
<dbReference type="EMBL" id="JACBAF010002092">
    <property type="protein sequence ID" value="KAF7168016.1"/>
    <property type="molecule type" value="Genomic_DNA"/>
</dbReference>
<protein>
    <submittedName>
        <fullName evidence="2">Uncharacterized protein</fullName>
    </submittedName>
</protein>
<evidence type="ECO:0000313" key="3">
    <source>
        <dbReference type="EMBL" id="KAF7168016.1"/>
    </source>
</evidence>
<dbReference type="EMBL" id="JACBAD010001940">
    <property type="protein sequence ID" value="KAF7126242.1"/>
    <property type="molecule type" value="Genomic_DNA"/>
</dbReference>
<dbReference type="AlphaFoldDB" id="A0A8H6UHX7"/>
<organism evidence="2 4">
    <name type="scientific">Aspergillus hiratsukae</name>
    <dbReference type="NCBI Taxonomy" id="1194566"/>
    <lineage>
        <taxon>Eukaryota</taxon>
        <taxon>Fungi</taxon>
        <taxon>Dikarya</taxon>
        <taxon>Ascomycota</taxon>
        <taxon>Pezizomycotina</taxon>
        <taxon>Eurotiomycetes</taxon>
        <taxon>Eurotiomycetidae</taxon>
        <taxon>Eurotiales</taxon>
        <taxon>Aspergillaceae</taxon>
        <taxon>Aspergillus</taxon>
        <taxon>Aspergillus subgen. Fumigati</taxon>
    </lineage>
</organism>
<reference evidence="2" key="1">
    <citation type="submission" date="2020-06" db="EMBL/GenBank/DDBJ databases">
        <title>Draft genome sequences of strains closely related to Aspergillus parafelis and Aspergillus hiratsukae.</title>
        <authorList>
            <person name="Dos Santos R.A.C."/>
            <person name="Rivero-Menendez O."/>
            <person name="Steenwyk J.L."/>
            <person name="Mead M.E."/>
            <person name="Goldman G.H."/>
            <person name="Alastruey-Izquierdo A."/>
            <person name="Rokas A."/>
        </authorList>
    </citation>
    <scope>NUCLEOTIDE SEQUENCE</scope>
    <source>
        <strain evidence="2">CNM-CM5793</strain>
        <strain evidence="3">CNM-CM6106</strain>
    </source>
</reference>
<dbReference type="OrthoDB" id="3552888at2759"/>
<name>A0A8H6UHX7_9EURO</name>
<keyword evidence="1" id="KW-0732">Signal</keyword>
<dbReference type="Proteomes" id="UP000630445">
    <property type="component" value="Unassembled WGS sequence"/>
</dbReference>
<proteinExistence type="predicted"/>
<evidence type="ECO:0000256" key="1">
    <source>
        <dbReference type="SAM" id="SignalP"/>
    </source>
</evidence>
<sequence length="173" mass="19090">MLVKASIPILALFALAAKASPAHIAGYNIVNLEWDVQVTAGSPTIKAKGTIQEAYAQLKKVNPDFEKEFPPANATDALEARAADYTISNYFCEGRWPTCSWSAIEQGIAYLNGRYFSLLEDPGQNNYQYTLNSFYDIASGANFIGTCLFNTDQTSGQVFYTENWNVLVWGDSC</sequence>
<dbReference type="Proteomes" id="UP000662466">
    <property type="component" value="Unassembled WGS sequence"/>
</dbReference>
<gene>
    <name evidence="2" type="ORF">CNMCM5793_002737</name>
    <name evidence="3" type="ORF">CNMCM6106_003338</name>
</gene>
<feature type="chain" id="PRO_5036431068" evidence="1">
    <location>
        <begin position="22"/>
        <end position="173"/>
    </location>
</feature>
<evidence type="ECO:0000313" key="4">
    <source>
        <dbReference type="Proteomes" id="UP000630445"/>
    </source>
</evidence>
<comment type="caution">
    <text evidence="2">The sequence shown here is derived from an EMBL/GenBank/DDBJ whole genome shotgun (WGS) entry which is preliminary data.</text>
</comment>
<evidence type="ECO:0000313" key="2">
    <source>
        <dbReference type="EMBL" id="KAF7126242.1"/>
    </source>
</evidence>
<accession>A0A8H6UHX7</accession>